<organism evidence="1 2">
    <name type="scientific">Glossina pallidipes</name>
    <name type="common">Tsetse fly</name>
    <dbReference type="NCBI Taxonomy" id="7398"/>
    <lineage>
        <taxon>Eukaryota</taxon>
        <taxon>Metazoa</taxon>
        <taxon>Ecdysozoa</taxon>
        <taxon>Arthropoda</taxon>
        <taxon>Hexapoda</taxon>
        <taxon>Insecta</taxon>
        <taxon>Pterygota</taxon>
        <taxon>Neoptera</taxon>
        <taxon>Endopterygota</taxon>
        <taxon>Diptera</taxon>
        <taxon>Brachycera</taxon>
        <taxon>Muscomorpha</taxon>
        <taxon>Hippoboscoidea</taxon>
        <taxon>Glossinidae</taxon>
        <taxon>Glossina</taxon>
    </lineage>
</organism>
<evidence type="ECO:0000313" key="2">
    <source>
        <dbReference type="Proteomes" id="UP000092445"/>
    </source>
</evidence>
<accession>A0A1B0A1J2</accession>
<dbReference type="AlphaFoldDB" id="A0A1B0A1J2"/>
<dbReference type="Proteomes" id="UP000092445">
    <property type="component" value="Unassembled WGS sequence"/>
</dbReference>
<reference evidence="2" key="1">
    <citation type="submission" date="2014-03" db="EMBL/GenBank/DDBJ databases">
        <authorList>
            <person name="Aksoy S."/>
            <person name="Warren W."/>
            <person name="Wilson R.K."/>
        </authorList>
    </citation>
    <scope>NUCLEOTIDE SEQUENCE [LARGE SCALE GENOMIC DNA]</scope>
    <source>
        <strain evidence="2">IAEA</strain>
    </source>
</reference>
<keyword evidence="2" id="KW-1185">Reference proteome</keyword>
<protein>
    <submittedName>
        <fullName evidence="1">Uncharacterized protein</fullName>
    </submittedName>
</protein>
<dbReference type="EnsemblMetazoa" id="GPAI031663-RA">
    <property type="protein sequence ID" value="GPAI031663-PA"/>
    <property type="gene ID" value="GPAI031663"/>
</dbReference>
<dbReference type="VEuPathDB" id="VectorBase:GPAI031663"/>
<name>A0A1B0A1J2_GLOPL</name>
<sequence>MSAFPDAMLRESILPPPQMVLQLLKPPSVVEKVWQIRQQSSCWEQDKEKDKIVLQLLNPAVIVSSGASVASKIPSSGWKKDKEKDKIVMQLLKPAVIVSGAASVAN</sequence>
<reference evidence="1" key="2">
    <citation type="submission" date="2020-05" db="UniProtKB">
        <authorList>
            <consortium name="EnsemblMetazoa"/>
        </authorList>
    </citation>
    <scope>IDENTIFICATION</scope>
    <source>
        <strain evidence="1">IAEA</strain>
    </source>
</reference>
<evidence type="ECO:0000313" key="1">
    <source>
        <dbReference type="EnsemblMetazoa" id="GPAI031663-PA"/>
    </source>
</evidence>
<proteinExistence type="predicted"/>